<sequence length="642" mass="68339">MIFLSTAVLSLAALASAAGVPSHSSVKRQVTQLRSKYDFVIVGGGTTGLTVADRLSAAFPKKNVLVIEYGDVHFAPGVFDPPTDWITAAPDAPPAWTFLSLPNPEMANTSAFVKVGQAVGGSSTVNGMFFDRGSRFDYDAWTEAGGKAFAKSKVKWDWQGLFPFFKKSVTFTKPDAAIAQRYKYTWDVSAYGGLGPIHSSFSSFQWADQTVLGKAWTEIGIKPAKECAGGNKEGICWVPASQHPVTAKRSHAGLGHYADVQPRANYDLLLKHQVVRVVYRNGPKSGPPLVEVKSLADGHLFNVTVTGEVVVSAGALHTPTVLQRSGIGPASVLSAAGIPLVLDLPGVGSNFQDHSGPPVTWTYTKPYTFFPLPSDMVTNATFKAETTAAFAETPARGPYTLAGGNSAIYVSLPHTTPSYQSIIAKIRQMATSGASTAFLPPDIRSDPTMAAGYASQLLALATLLSNPAAPSLETPWATAESPGTAWSFLLHPLSRGTVRLDSADHLAQPILDYRAGTNPVDFDLHLAHVRYLRKLLETPTLKGYGAVEVAPGSEVAGDDDALRAYVKQSSTLSFMHPCCTAAMMPREKGGVVGTELKVHGAEGLRVADMSVMPLVPGTHLSATAYAVGEKAADIIIQEWKKR</sequence>
<dbReference type="InterPro" id="IPR036188">
    <property type="entry name" value="FAD/NAD-bd_sf"/>
</dbReference>
<protein>
    <submittedName>
        <fullName evidence="6">GMC oxidoreductase</fullName>
    </submittedName>
</protein>
<dbReference type="InterPro" id="IPR007867">
    <property type="entry name" value="GMC_OxRtase_C"/>
</dbReference>
<reference evidence="6" key="2">
    <citation type="submission" date="2023-05" db="EMBL/GenBank/DDBJ databases">
        <authorList>
            <consortium name="Lawrence Berkeley National Laboratory"/>
            <person name="Steindorff A."/>
            <person name="Hensen N."/>
            <person name="Bonometti L."/>
            <person name="Westerberg I."/>
            <person name="Brannstrom I.O."/>
            <person name="Guillou S."/>
            <person name="Cros-Aarteil S."/>
            <person name="Calhoun S."/>
            <person name="Haridas S."/>
            <person name="Kuo A."/>
            <person name="Mondo S."/>
            <person name="Pangilinan J."/>
            <person name="Riley R."/>
            <person name="Labutti K."/>
            <person name="Andreopoulos B."/>
            <person name="Lipzen A."/>
            <person name="Chen C."/>
            <person name="Yanf M."/>
            <person name="Daum C."/>
            <person name="Ng V."/>
            <person name="Clum A."/>
            <person name="Ohm R."/>
            <person name="Martin F."/>
            <person name="Silar P."/>
            <person name="Natvig D."/>
            <person name="Lalanne C."/>
            <person name="Gautier V."/>
            <person name="Ament-Velasquez S.L."/>
            <person name="Kruys A."/>
            <person name="Hutchinson M.I."/>
            <person name="Powell A.J."/>
            <person name="Barry K."/>
            <person name="Miller A.N."/>
            <person name="Grigoriev I.V."/>
            <person name="Debuchy R."/>
            <person name="Gladieux P."/>
            <person name="Thoren M.H."/>
            <person name="Johannesson H."/>
        </authorList>
    </citation>
    <scope>NUCLEOTIDE SEQUENCE</scope>
    <source>
        <strain evidence="6">CBS 103.79</strain>
    </source>
</reference>
<dbReference type="SUPFAM" id="SSF51905">
    <property type="entry name" value="FAD/NAD(P)-binding domain"/>
    <property type="match status" value="1"/>
</dbReference>
<feature type="active site" description="Proton acceptor" evidence="2">
    <location>
        <position position="619"/>
    </location>
</feature>
<dbReference type="AlphaFoldDB" id="A0AAN6MBQ5"/>
<dbReference type="PIRSF" id="PIRSF000137">
    <property type="entry name" value="Alcohol_oxidase"/>
    <property type="match status" value="1"/>
</dbReference>
<dbReference type="Pfam" id="PF05199">
    <property type="entry name" value="GMC_oxred_C"/>
    <property type="match status" value="1"/>
</dbReference>
<evidence type="ECO:0000313" key="7">
    <source>
        <dbReference type="Proteomes" id="UP001303889"/>
    </source>
</evidence>
<organism evidence="6 7">
    <name type="scientific">Staphylotrichum tortipilum</name>
    <dbReference type="NCBI Taxonomy" id="2831512"/>
    <lineage>
        <taxon>Eukaryota</taxon>
        <taxon>Fungi</taxon>
        <taxon>Dikarya</taxon>
        <taxon>Ascomycota</taxon>
        <taxon>Pezizomycotina</taxon>
        <taxon>Sordariomycetes</taxon>
        <taxon>Sordariomycetidae</taxon>
        <taxon>Sordariales</taxon>
        <taxon>Chaetomiaceae</taxon>
        <taxon>Staphylotrichum</taxon>
    </lineage>
</organism>
<evidence type="ECO:0000256" key="2">
    <source>
        <dbReference type="PIRSR" id="PIRSR000137-1"/>
    </source>
</evidence>
<evidence type="ECO:0000259" key="5">
    <source>
        <dbReference type="PROSITE" id="PS00624"/>
    </source>
</evidence>
<feature type="signal peptide" evidence="4">
    <location>
        <begin position="1"/>
        <end position="17"/>
    </location>
</feature>
<evidence type="ECO:0000256" key="4">
    <source>
        <dbReference type="SAM" id="SignalP"/>
    </source>
</evidence>
<dbReference type="Pfam" id="PF00732">
    <property type="entry name" value="GMC_oxred_N"/>
    <property type="match status" value="1"/>
</dbReference>
<dbReference type="Gene3D" id="3.30.560.10">
    <property type="entry name" value="Glucose Oxidase, domain 3"/>
    <property type="match status" value="1"/>
</dbReference>
<feature type="domain" description="Glucose-methanol-choline oxidoreductase N-terminal" evidence="5">
    <location>
        <begin position="314"/>
        <end position="328"/>
    </location>
</feature>
<feature type="active site" description="Proton donor" evidence="2">
    <location>
        <position position="576"/>
    </location>
</feature>
<keyword evidence="7" id="KW-1185">Reference proteome</keyword>
<feature type="binding site" evidence="3">
    <location>
        <position position="274"/>
    </location>
    <ligand>
        <name>FAD</name>
        <dbReference type="ChEBI" id="CHEBI:57692"/>
    </ligand>
</feature>
<dbReference type="GO" id="GO:0050660">
    <property type="term" value="F:flavin adenine dinucleotide binding"/>
    <property type="evidence" value="ECO:0007669"/>
    <property type="project" value="InterPro"/>
</dbReference>
<keyword evidence="4" id="KW-0732">Signal</keyword>
<gene>
    <name evidence="6" type="ORF">C8A05DRAFT_38481</name>
</gene>
<comment type="caution">
    <text evidence="6">The sequence shown here is derived from an EMBL/GenBank/DDBJ whole genome shotgun (WGS) entry which is preliminary data.</text>
</comment>
<keyword evidence="3" id="KW-0285">Flavoprotein</keyword>
<comment type="similarity">
    <text evidence="1">Belongs to the GMC oxidoreductase family.</text>
</comment>
<accession>A0AAN6MBQ5</accession>
<dbReference type="PANTHER" id="PTHR11552:SF115">
    <property type="entry name" value="DEHYDROGENASE XPTC-RELATED"/>
    <property type="match status" value="1"/>
</dbReference>
<dbReference type="InterPro" id="IPR012132">
    <property type="entry name" value="GMC_OxRdtase"/>
</dbReference>
<dbReference type="PROSITE" id="PS00624">
    <property type="entry name" value="GMC_OXRED_2"/>
    <property type="match status" value="1"/>
</dbReference>
<dbReference type="EMBL" id="MU856035">
    <property type="protein sequence ID" value="KAK3897946.1"/>
    <property type="molecule type" value="Genomic_DNA"/>
</dbReference>
<dbReference type="GO" id="GO:0016614">
    <property type="term" value="F:oxidoreductase activity, acting on CH-OH group of donors"/>
    <property type="evidence" value="ECO:0007669"/>
    <property type="project" value="InterPro"/>
</dbReference>
<feature type="chain" id="PRO_5042856691" evidence="4">
    <location>
        <begin position="18"/>
        <end position="642"/>
    </location>
</feature>
<reference evidence="6" key="1">
    <citation type="journal article" date="2023" name="Mol. Phylogenet. Evol.">
        <title>Genome-scale phylogeny and comparative genomics of the fungal order Sordariales.</title>
        <authorList>
            <person name="Hensen N."/>
            <person name="Bonometti L."/>
            <person name="Westerberg I."/>
            <person name="Brannstrom I.O."/>
            <person name="Guillou S."/>
            <person name="Cros-Aarteil S."/>
            <person name="Calhoun S."/>
            <person name="Haridas S."/>
            <person name="Kuo A."/>
            <person name="Mondo S."/>
            <person name="Pangilinan J."/>
            <person name="Riley R."/>
            <person name="LaButti K."/>
            <person name="Andreopoulos B."/>
            <person name="Lipzen A."/>
            <person name="Chen C."/>
            <person name="Yan M."/>
            <person name="Daum C."/>
            <person name="Ng V."/>
            <person name="Clum A."/>
            <person name="Steindorff A."/>
            <person name="Ohm R.A."/>
            <person name="Martin F."/>
            <person name="Silar P."/>
            <person name="Natvig D.O."/>
            <person name="Lalanne C."/>
            <person name="Gautier V."/>
            <person name="Ament-Velasquez S.L."/>
            <person name="Kruys A."/>
            <person name="Hutchinson M.I."/>
            <person name="Powell A.J."/>
            <person name="Barry K."/>
            <person name="Miller A.N."/>
            <person name="Grigoriev I.V."/>
            <person name="Debuchy R."/>
            <person name="Gladieux P."/>
            <person name="Hiltunen Thoren M."/>
            <person name="Johannesson H."/>
        </authorList>
    </citation>
    <scope>NUCLEOTIDE SEQUENCE</scope>
    <source>
        <strain evidence="6">CBS 103.79</strain>
    </source>
</reference>
<evidence type="ECO:0000256" key="3">
    <source>
        <dbReference type="PIRSR" id="PIRSR000137-2"/>
    </source>
</evidence>
<dbReference type="Proteomes" id="UP001303889">
    <property type="component" value="Unassembled WGS sequence"/>
</dbReference>
<dbReference type="GO" id="GO:0044550">
    <property type="term" value="P:secondary metabolite biosynthetic process"/>
    <property type="evidence" value="ECO:0007669"/>
    <property type="project" value="TreeGrafter"/>
</dbReference>
<proteinExistence type="inferred from homology"/>
<dbReference type="PANTHER" id="PTHR11552">
    <property type="entry name" value="GLUCOSE-METHANOL-CHOLINE GMC OXIDOREDUCTASE"/>
    <property type="match status" value="1"/>
</dbReference>
<dbReference type="SUPFAM" id="SSF54373">
    <property type="entry name" value="FAD-linked reductases, C-terminal domain"/>
    <property type="match status" value="1"/>
</dbReference>
<feature type="binding site" evidence="3">
    <location>
        <begin position="46"/>
        <end position="47"/>
    </location>
    <ligand>
        <name>FAD</name>
        <dbReference type="ChEBI" id="CHEBI:57692"/>
    </ligand>
</feature>
<name>A0AAN6MBQ5_9PEZI</name>
<dbReference type="InterPro" id="IPR000172">
    <property type="entry name" value="GMC_OxRdtase_N"/>
</dbReference>
<evidence type="ECO:0000313" key="6">
    <source>
        <dbReference type="EMBL" id="KAK3897946.1"/>
    </source>
</evidence>
<keyword evidence="3" id="KW-0274">FAD</keyword>
<dbReference type="Gene3D" id="3.50.50.60">
    <property type="entry name" value="FAD/NAD(P)-binding domain"/>
    <property type="match status" value="1"/>
</dbReference>
<comment type="cofactor">
    <cofactor evidence="3">
        <name>FAD</name>
        <dbReference type="ChEBI" id="CHEBI:57692"/>
    </cofactor>
</comment>
<evidence type="ECO:0000256" key="1">
    <source>
        <dbReference type="ARBA" id="ARBA00010790"/>
    </source>
</evidence>